<proteinExistence type="predicted"/>
<reference evidence="2" key="1">
    <citation type="submission" date="2020-01" db="EMBL/GenBank/DDBJ databases">
        <title>Insect and environment-associated Actinomycetes.</title>
        <authorList>
            <person name="Currrie C."/>
            <person name="Chevrette M."/>
            <person name="Carlson C."/>
            <person name="Stubbendieck R."/>
            <person name="Wendt-Pienkowski E."/>
        </authorList>
    </citation>
    <scope>NUCLEOTIDE SEQUENCE</scope>
    <source>
        <strain evidence="2">SID7499</strain>
    </source>
</reference>
<protein>
    <submittedName>
        <fullName evidence="2">TIGR03086 family protein</fullName>
    </submittedName>
</protein>
<feature type="compositionally biased region" description="Low complexity" evidence="1">
    <location>
        <begin position="43"/>
        <end position="61"/>
    </location>
</feature>
<feature type="region of interest" description="Disordered" evidence="1">
    <location>
        <begin position="24"/>
        <end position="61"/>
    </location>
</feature>
<sequence>KVFGEPFPVGEGASAFERLLAVTGRDPGWRPTGIAGTTGTPRAAGVSGTSGTTGTPRTSGA</sequence>
<evidence type="ECO:0000313" key="2">
    <source>
        <dbReference type="EMBL" id="NEE07200.1"/>
    </source>
</evidence>
<organism evidence="2">
    <name type="scientific">Streptomyces sp. SID7499</name>
    <dbReference type="NCBI Taxonomy" id="2706086"/>
    <lineage>
        <taxon>Bacteria</taxon>
        <taxon>Bacillati</taxon>
        <taxon>Actinomycetota</taxon>
        <taxon>Actinomycetes</taxon>
        <taxon>Kitasatosporales</taxon>
        <taxon>Streptomycetaceae</taxon>
        <taxon>Streptomyces</taxon>
    </lineage>
</organism>
<feature type="non-terminal residue" evidence="2">
    <location>
        <position position="1"/>
    </location>
</feature>
<accession>A0A6G3WPG8</accession>
<comment type="caution">
    <text evidence="2">The sequence shown here is derived from an EMBL/GenBank/DDBJ whole genome shotgun (WGS) entry which is preliminary data.</text>
</comment>
<name>A0A6G3WPG8_9ACTN</name>
<gene>
    <name evidence="2" type="ORF">G3M58_12165</name>
</gene>
<dbReference type="EMBL" id="JAAGMN010001284">
    <property type="protein sequence ID" value="NEE07200.1"/>
    <property type="molecule type" value="Genomic_DNA"/>
</dbReference>
<evidence type="ECO:0000256" key="1">
    <source>
        <dbReference type="SAM" id="MobiDB-lite"/>
    </source>
</evidence>
<dbReference type="AlphaFoldDB" id="A0A6G3WPG8"/>